<dbReference type="PANTHER" id="PTHR23291">
    <property type="entry name" value="BAX INHIBITOR-RELATED"/>
    <property type="match status" value="1"/>
</dbReference>
<feature type="transmembrane region" description="Helical" evidence="6">
    <location>
        <begin position="212"/>
        <end position="234"/>
    </location>
</feature>
<keyword evidence="5 6" id="KW-0472">Membrane</keyword>
<feature type="transmembrane region" description="Helical" evidence="6">
    <location>
        <begin position="161"/>
        <end position="178"/>
    </location>
</feature>
<evidence type="ECO:0000256" key="2">
    <source>
        <dbReference type="ARBA" id="ARBA00010350"/>
    </source>
</evidence>
<comment type="subcellular location">
    <subcellularLocation>
        <location evidence="1">Membrane</location>
        <topology evidence="1">Multi-pass membrane protein</topology>
    </subcellularLocation>
</comment>
<dbReference type="RefSeq" id="WP_183986017.1">
    <property type="nucleotide sequence ID" value="NZ_JACHHG010000004.1"/>
</dbReference>
<keyword evidence="4 6" id="KW-1133">Transmembrane helix</keyword>
<evidence type="ECO:0000313" key="7">
    <source>
        <dbReference type="EMBL" id="MBB6098022.1"/>
    </source>
</evidence>
<dbReference type="Proteomes" id="UP000569951">
    <property type="component" value="Unassembled WGS sequence"/>
</dbReference>
<feature type="transmembrane region" description="Helical" evidence="6">
    <location>
        <begin position="105"/>
        <end position="125"/>
    </location>
</feature>
<evidence type="ECO:0000256" key="1">
    <source>
        <dbReference type="ARBA" id="ARBA00004141"/>
    </source>
</evidence>
<evidence type="ECO:0008006" key="9">
    <source>
        <dbReference type="Google" id="ProtNLM"/>
    </source>
</evidence>
<dbReference type="GO" id="GO:0005886">
    <property type="term" value="C:plasma membrane"/>
    <property type="evidence" value="ECO:0007669"/>
    <property type="project" value="TreeGrafter"/>
</dbReference>
<evidence type="ECO:0000256" key="3">
    <source>
        <dbReference type="ARBA" id="ARBA00022692"/>
    </source>
</evidence>
<proteinExistence type="inferred from homology"/>
<dbReference type="AlphaFoldDB" id="A0A841I1T5"/>
<feature type="transmembrane region" description="Helical" evidence="6">
    <location>
        <begin position="46"/>
        <end position="71"/>
    </location>
</feature>
<comment type="similarity">
    <text evidence="2 6">Belongs to the BI1 family.</text>
</comment>
<accession>A0A841I1T5</accession>
<feature type="transmembrane region" description="Helical" evidence="6">
    <location>
        <begin position="21"/>
        <end position="40"/>
    </location>
</feature>
<feature type="transmembrane region" description="Helical" evidence="6">
    <location>
        <begin position="78"/>
        <end position="99"/>
    </location>
</feature>
<dbReference type="InterPro" id="IPR006214">
    <property type="entry name" value="Bax_inhibitor_1-related"/>
</dbReference>
<keyword evidence="8" id="KW-1185">Reference proteome</keyword>
<protein>
    <recommendedName>
        <fullName evidence="9">Bax inhibitor-1/YccA family protein</fullName>
    </recommendedName>
</protein>
<gene>
    <name evidence="7" type="ORF">HNR42_001445</name>
</gene>
<dbReference type="CDD" id="cd10432">
    <property type="entry name" value="BI-1-like_bacterial"/>
    <property type="match status" value="1"/>
</dbReference>
<dbReference type="PANTHER" id="PTHR23291:SF50">
    <property type="entry name" value="PROTEIN LIFEGUARD 4"/>
    <property type="match status" value="1"/>
</dbReference>
<comment type="caution">
    <text evidence="7">The sequence shown here is derived from an EMBL/GenBank/DDBJ whole genome shotgun (WGS) entry which is preliminary data.</text>
</comment>
<reference evidence="7 8" key="1">
    <citation type="submission" date="2020-08" db="EMBL/GenBank/DDBJ databases">
        <title>Genomic Encyclopedia of Type Strains, Phase IV (KMG-IV): sequencing the most valuable type-strain genomes for metagenomic binning, comparative biology and taxonomic classification.</title>
        <authorList>
            <person name="Goeker M."/>
        </authorList>
    </citation>
    <scope>NUCLEOTIDE SEQUENCE [LARGE SCALE GENOMIC DNA]</scope>
    <source>
        <strain evidence="7 8">DSM 21458</strain>
    </source>
</reference>
<dbReference type="EMBL" id="JACHHG010000004">
    <property type="protein sequence ID" value="MBB6098022.1"/>
    <property type="molecule type" value="Genomic_DNA"/>
</dbReference>
<evidence type="ECO:0000256" key="5">
    <source>
        <dbReference type="ARBA" id="ARBA00023136"/>
    </source>
</evidence>
<organism evidence="7 8">
    <name type="scientific">Deinobacterium chartae</name>
    <dbReference type="NCBI Taxonomy" id="521158"/>
    <lineage>
        <taxon>Bacteria</taxon>
        <taxon>Thermotogati</taxon>
        <taxon>Deinococcota</taxon>
        <taxon>Deinococci</taxon>
        <taxon>Deinococcales</taxon>
        <taxon>Deinococcaceae</taxon>
        <taxon>Deinobacterium</taxon>
    </lineage>
</organism>
<evidence type="ECO:0000256" key="4">
    <source>
        <dbReference type="ARBA" id="ARBA00022989"/>
    </source>
</evidence>
<keyword evidence="3 6" id="KW-0812">Transmembrane</keyword>
<evidence type="ECO:0000313" key="8">
    <source>
        <dbReference type="Proteomes" id="UP000569951"/>
    </source>
</evidence>
<sequence length="242" mass="25522">MYDTQRVTASASNLRAFFNRTFTWMAAGLVLTAVVAWYTVSSASLMSFVAGAILPLLLVQLALVFGFGFLLPRVSATVAGVLFAVYSALNGLTLSRIFLVYTDTAIASAFVTAAGMFGAMALIGYTTKVDLTKVGSIAFMALIGLLIAMVVNLFLQSGPLAFIISAVGVIIFAALTAYDIQKLKAIAQYGPAGDGWDGSVGGVSGEVGEKMAVFGALTLYLDFINLFLMLLRLFGFAGGRRE</sequence>
<name>A0A841I1T5_9DEIO</name>
<dbReference type="Pfam" id="PF01027">
    <property type="entry name" value="Bax1-I"/>
    <property type="match status" value="1"/>
</dbReference>
<evidence type="ECO:0000256" key="6">
    <source>
        <dbReference type="RuleBase" id="RU004379"/>
    </source>
</evidence>
<feature type="transmembrane region" description="Helical" evidence="6">
    <location>
        <begin position="137"/>
        <end position="155"/>
    </location>
</feature>